<evidence type="ECO:0000256" key="1">
    <source>
        <dbReference type="ARBA" id="ARBA00010613"/>
    </source>
</evidence>
<keyword evidence="5" id="KW-1185">Reference proteome</keyword>
<comment type="caution">
    <text evidence="4">The sequence shown here is derived from an EMBL/GenBank/DDBJ whole genome shotgun (WGS) entry which is preliminary data.</text>
</comment>
<proteinExistence type="inferred from homology"/>
<dbReference type="EMBL" id="QOHR01000012">
    <property type="protein sequence ID" value="REC56316.1"/>
    <property type="molecule type" value="Genomic_DNA"/>
</dbReference>
<name>A0A3D9BSG3_9RHOB</name>
<dbReference type="GO" id="GO:0050126">
    <property type="term" value="F:N-carbamoylputrescine amidase activity"/>
    <property type="evidence" value="ECO:0007669"/>
    <property type="project" value="TreeGrafter"/>
</dbReference>
<protein>
    <recommendedName>
        <fullName evidence="3">CN hydrolase domain-containing protein</fullName>
    </recommendedName>
</protein>
<dbReference type="GO" id="GO:0033388">
    <property type="term" value="P:putrescine biosynthetic process from arginine"/>
    <property type="evidence" value="ECO:0007669"/>
    <property type="project" value="TreeGrafter"/>
</dbReference>
<dbReference type="PROSITE" id="PS01227">
    <property type="entry name" value="UPF0012"/>
    <property type="match status" value="1"/>
</dbReference>
<dbReference type="InterPro" id="IPR036526">
    <property type="entry name" value="C-N_Hydrolase_sf"/>
</dbReference>
<reference evidence="4 5" key="1">
    <citation type="journal article" date="2017" name="Int. J. Syst. Evol. Microbiol.">
        <title>Rhodosalinus sediminis gen. nov., sp. nov., isolated from marine saltern.</title>
        <authorList>
            <person name="Guo L.Y."/>
            <person name="Ling S.K."/>
            <person name="Li C.M."/>
            <person name="Chen G.J."/>
            <person name="Du Z.J."/>
        </authorList>
    </citation>
    <scope>NUCLEOTIDE SEQUENCE [LARGE SCALE GENOMIC DNA]</scope>
    <source>
        <strain evidence="4 5">WDN1C137</strain>
    </source>
</reference>
<evidence type="ECO:0000313" key="5">
    <source>
        <dbReference type="Proteomes" id="UP000257131"/>
    </source>
</evidence>
<evidence type="ECO:0000259" key="3">
    <source>
        <dbReference type="PROSITE" id="PS50263"/>
    </source>
</evidence>
<comment type="similarity">
    <text evidence="1">Belongs to the carbon-nitrogen hydrolase superfamily. NIT1/NIT2 family.</text>
</comment>
<feature type="domain" description="CN hydrolase" evidence="3">
    <location>
        <begin position="1"/>
        <end position="237"/>
    </location>
</feature>
<dbReference type="InterPro" id="IPR050345">
    <property type="entry name" value="Aliph_Amidase/BUP"/>
</dbReference>
<evidence type="ECO:0000256" key="2">
    <source>
        <dbReference type="ARBA" id="ARBA00022801"/>
    </source>
</evidence>
<dbReference type="AlphaFoldDB" id="A0A3D9BSG3"/>
<dbReference type="RefSeq" id="WP_115979840.1">
    <property type="nucleotide sequence ID" value="NZ_QOHR01000012.1"/>
</dbReference>
<dbReference type="OrthoDB" id="9811121at2"/>
<dbReference type="Pfam" id="PF00795">
    <property type="entry name" value="CN_hydrolase"/>
    <property type="match status" value="1"/>
</dbReference>
<dbReference type="InterPro" id="IPR001110">
    <property type="entry name" value="UPF0012_CS"/>
</dbReference>
<evidence type="ECO:0000313" key="4">
    <source>
        <dbReference type="EMBL" id="REC56316.1"/>
    </source>
</evidence>
<dbReference type="SUPFAM" id="SSF56317">
    <property type="entry name" value="Carbon-nitrogen hydrolase"/>
    <property type="match status" value="1"/>
</dbReference>
<accession>A0A3D9BSG3</accession>
<gene>
    <name evidence="4" type="ORF">DRV84_09735</name>
</gene>
<dbReference type="PANTHER" id="PTHR43674">
    <property type="entry name" value="NITRILASE C965.09-RELATED"/>
    <property type="match status" value="1"/>
</dbReference>
<dbReference type="Proteomes" id="UP000257131">
    <property type="component" value="Unassembled WGS sequence"/>
</dbReference>
<organism evidence="4 5">
    <name type="scientific">Rhodosalinus sediminis</name>
    <dbReference type="NCBI Taxonomy" id="1940533"/>
    <lineage>
        <taxon>Bacteria</taxon>
        <taxon>Pseudomonadati</taxon>
        <taxon>Pseudomonadota</taxon>
        <taxon>Alphaproteobacteria</taxon>
        <taxon>Rhodobacterales</taxon>
        <taxon>Paracoccaceae</taxon>
        <taxon>Rhodosalinus</taxon>
    </lineage>
</organism>
<sequence>MKLALRQGAGVPGDLGATVAEAAQAIDAAARGGADLLVFPEGFLTGYHVPGLAPGGLAGVEEALAQVGAAARAAGLAVVMGTHLDRPEGLRNAAVVFGPDGAELGRYHKRALFGDWEKATFLAGAAPCRVRLGRWRVGVLICYDVEFPELVRAEARAGVDLVVAPTALMAPHDRVARQVIPVRALENQIFLGYCNRAGAEPGLSYVGLSTIAGPRGETLAQAGPGEESGLIMADLDRARIARERAEASYLDDLAGLRGL</sequence>
<keyword evidence="2" id="KW-0378">Hydrolase</keyword>
<dbReference type="Gene3D" id="3.60.110.10">
    <property type="entry name" value="Carbon-nitrogen hydrolase"/>
    <property type="match status" value="1"/>
</dbReference>
<dbReference type="PANTHER" id="PTHR43674:SF2">
    <property type="entry name" value="BETA-UREIDOPROPIONASE"/>
    <property type="match status" value="1"/>
</dbReference>
<dbReference type="PROSITE" id="PS50263">
    <property type="entry name" value="CN_HYDROLASE"/>
    <property type="match status" value="1"/>
</dbReference>
<dbReference type="InterPro" id="IPR003010">
    <property type="entry name" value="C-N_Hydrolase"/>
</dbReference>